<comment type="function">
    <text evidence="10">Catalyzes the last two steps in the biosynthesis of 5-methylaminomethyl-2-thiouridine (mnm(5)s(2)U) at the wobble position (U34) in tRNA. Catalyzes the FAD-dependent demodification of cmnm(5)s(2)U34 to nm(5)s(2)U34, followed by the transfer of a methyl group from S-adenosyl-L-methionine to nm(5)s(2)U34, to form mnm(5)s(2)U34.</text>
</comment>
<sequence length="663" mass="72419">MKSGQLSAHTCTLFLILLQLRVNYKPNIEVGPPFMSQLSHAKIHFNDQGTPVAADFDDVYFSNDGGLAETEYVFLQHNGLPQRWQTHERPAFHIFETGFGTGANFLLSWQRFRQFRQHYPESTCQRLYFSSVEKFPLTLADLSRALAVHTELQPLCQQLLAAYPLRIAGCHRLSFDDGTVILDLWLGDVNSLLPELSSSIDAVYLDGFAPGKNPQMWQDSLFAGLAKLSHNATTVATFTSAGIVKRGLHDAGFSVTKVKGYGRKREMLTARFNAVPVSAANSAAIKTQHVTLVGGGIASICTALLLLQRGIKVSLLCEDNDIAAQASQNRQGAVYPNLHATLTADSQLQVQAFLYARQFYQYWQQQGLDFAMDWCGMLHLATTAQLSERQQKLIQRALWPEQLVCAADANTASALAGVELQHSGIYFPLAGWLSPQQFCRQARHYLQQHAGFELKLNCHVSAIQPNNTGWQLQTTQGVQQATQLVLACGSALASFAPSGFLPLNKIRGQVSHVQSDGMTALKTVLCHKGYITPQWQGLHCVGATFDRTAASAHLSAADDAENLALVNQQLDTPAWFTGASTLSAAAAFRATVPDHLPVVGEISPGLFVLGAMGARGITLAPLLSEVLVATLRAEPLPLSRTLLSRVSGLRFQPLLTTERAVTE</sequence>
<evidence type="ECO:0000259" key="11">
    <source>
        <dbReference type="Pfam" id="PF01266"/>
    </source>
</evidence>
<dbReference type="NCBIfam" id="NF002481">
    <property type="entry name" value="PRK01747.1-2"/>
    <property type="match status" value="1"/>
</dbReference>
<dbReference type="NCBIfam" id="NF033855">
    <property type="entry name" value="tRNA_MNMC2"/>
    <property type="match status" value="1"/>
</dbReference>
<dbReference type="Pfam" id="PF01266">
    <property type="entry name" value="DAO"/>
    <property type="match status" value="1"/>
</dbReference>
<dbReference type="Gene3D" id="3.50.50.60">
    <property type="entry name" value="FAD/NAD(P)-binding domain"/>
    <property type="match status" value="1"/>
</dbReference>
<dbReference type="EC" id="1.5.-.-" evidence="10"/>
<evidence type="ECO:0000256" key="4">
    <source>
        <dbReference type="ARBA" id="ARBA00022679"/>
    </source>
</evidence>
<name>A0ABU8C8B8_9GAMM</name>
<feature type="domain" description="MnmC-like methyltransferase" evidence="12">
    <location>
        <begin position="151"/>
        <end position="271"/>
    </location>
</feature>
<comment type="similarity">
    <text evidence="10">In the N-terminal section; belongs to the methyltransferase superfamily. tRNA (mnm(5)s(2)U34)-methyltransferase family.</text>
</comment>
<dbReference type="RefSeq" id="WP_335736511.1">
    <property type="nucleotide sequence ID" value="NZ_JALAAR010000010.1"/>
</dbReference>
<dbReference type="Gene3D" id="3.30.9.10">
    <property type="entry name" value="D-Amino Acid Oxidase, subunit A, domain 2"/>
    <property type="match status" value="1"/>
</dbReference>
<keyword evidence="2 10" id="KW-0489">Methyltransferase</keyword>
<keyword evidence="9 10" id="KW-0511">Multifunctional enzyme</keyword>
<dbReference type="InterPro" id="IPR017610">
    <property type="entry name" value="tRNA_S-uridine_synth_MnmC_C"/>
</dbReference>
<keyword evidence="14" id="KW-1185">Reference proteome</keyword>
<keyword evidence="4 10" id="KW-0808">Transferase</keyword>
<proteinExistence type="inferred from homology"/>
<evidence type="ECO:0000259" key="12">
    <source>
        <dbReference type="Pfam" id="PF05430"/>
    </source>
</evidence>
<evidence type="ECO:0000313" key="14">
    <source>
        <dbReference type="Proteomes" id="UP001375382"/>
    </source>
</evidence>
<dbReference type="NCBIfam" id="TIGR03197">
    <property type="entry name" value="MnmC_Cterm"/>
    <property type="match status" value="1"/>
</dbReference>
<dbReference type="InterPro" id="IPR036188">
    <property type="entry name" value="FAD/NAD-bd_sf"/>
</dbReference>
<keyword evidence="7 10" id="KW-0274">FAD</keyword>
<dbReference type="PANTHER" id="PTHR13847">
    <property type="entry name" value="SARCOSINE DEHYDROGENASE-RELATED"/>
    <property type="match status" value="1"/>
</dbReference>
<dbReference type="InterPro" id="IPR047785">
    <property type="entry name" value="tRNA_MNMC2"/>
</dbReference>
<dbReference type="PANTHER" id="PTHR13847:SF283">
    <property type="entry name" value="TRNA 5-METHYLAMINOMETHYL-2-THIOURIDINE BIOSYNTHESIS BIFUNCTIONAL PROTEIN MNMC"/>
    <property type="match status" value="1"/>
</dbReference>
<comment type="catalytic activity">
    <reaction evidence="10">
        <text>5-aminomethyl-2-thiouridine(34) in tRNA + S-adenosyl-L-methionine = 5-methylaminomethyl-2-thiouridine(34) in tRNA + S-adenosyl-L-homocysteine + H(+)</text>
        <dbReference type="Rhea" id="RHEA:19569"/>
        <dbReference type="Rhea" id="RHEA-COMP:10195"/>
        <dbReference type="Rhea" id="RHEA-COMP:10197"/>
        <dbReference type="ChEBI" id="CHEBI:15378"/>
        <dbReference type="ChEBI" id="CHEBI:57856"/>
        <dbReference type="ChEBI" id="CHEBI:59789"/>
        <dbReference type="ChEBI" id="CHEBI:74454"/>
        <dbReference type="ChEBI" id="CHEBI:74455"/>
        <dbReference type="EC" id="2.1.1.61"/>
    </reaction>
</comment>
<comment type="similarity">
    <text evidence="10">In the C-terminal section; belongs to the DAO family.</text>
</comment>
<dbReference type="SUPFAM" id="SSF51905">
    <property type="entry name" value="FAD/NAD(P)-binding domain"/>
    <property type="match status" value="1"/>
</dbReference>
<dbReference type="Pfam" id="PF05430">
    <property type="entry name" value="Methyltransf_30"/>
    <property type="match status" value="1"/>
</dbReference>
<dbReference type="InterPro" id="IPR023032">
    <property type="entry name" value="tRNA_MAMT_biosynth_bifunc_MnmC"/>
</dbReference>
<evidence type="ECO:0000256" key="1">
    <source>
        <dbReference type="ARBA" id="ARBA00022490"/>
    </source>
</evidence>
<keyword evidence="1 10" id="KW-0963">Cytoplasm</keyword>
<dbReference type="EC" id="2.1.1.61" evidence="10"/>
<keyword evidence="6 10" id="KW-0819">tRNA processing</keyword>
<evidence type="ECO:0000256" key="10">
    <source>
        <dbReference type="HAMAP-Rule" id="MF_01102"/>
    </source>
</evidence>
<reference evidence="13 14" key="1">
    <citation type="journal article" date="2023" name="Ecotoxicol. Environ. Saf.">
        <title>Mercury remediation potential of mercury-resistant strain Rheinheimera metallidurans sp. nov. isolated from a municipal waste dumping site.</title>
        <authorList>
            <person name="Yadav V."/>
            <person name="Manjhi A."/>
            <person name="Vadakedath N."/>
        </authorList>
    </citation>
    <scope>NUCLEOTIDE SEQUENCE [LARGE SCALE GENOMIC DNA]</scope>
    <source>
        <strain evidence="13 14">E-49</strain>
    </source>
</reference>
<dbReference type="InterPro" id="IPR006076">
    <property type="entry name" value="FAD-dep_OxRdtase"/>
</dbReference>
<dbReference type="EMBL" id="JALAAR010000010">
    <property type="protein sequence ID" value="MEH8018103.1"/>
    <property type="molecule type" value="Genomic_DNA"/>
</dbReference>
<organism evidence="13 14">
    <name type="scientific">Rheinheimera muenzenbergensis</name>
    <dbReference type="NCBI Taxonomy" id="1193628"/>
    <lineage>
        <taxon>Bacteria</taxon>
        <taxon>Pseudomonadati</taxon>
        <taxon>Pseudomonadota</taxon>
        <taxon>Gammaproteobacteria</taxon>
        <taxon>Chromatiales</taxon>
        <taxon>Chromatiaceae</taxon>
        <taxon>Rheinheimera</taxon>
    </lineage>
</organism>
<keyword evidence="8 10" id="KW-0560">Oxidoreductase</keyword>
<evidence type="ECO:0000256" key="3">
    <source>
        <dbReference type="ARBA" id="ARBA00022630"/>
    </source>
</evidence>
<comment type="subcellular location">
    <subcellularLocation>
        <location evidence="10">Cytoplasm</location>
    </subcellularLocation>
</comment>
<feature type="domain" description="FAD dependent oxidoreductase" evidence="11">
    <location>
        <begin position="290"/>
        <end position="628"/>
    </location>
</feature>
<evidence type="ECO:0000313" key="13">
    <source>
        <dbReference type="EMBL" id="MEH8018103.1"/>
    </source>
</evidence>
<feature type="region of interest" description="tRNA (mnm(5)s(2)U34)-methyltransferase" evidence="10">
    <location>
        <begin position="1"/>
        <end position="273"/>
    </location>
</feature>
<evidence type="ECO:0000256" key="5">
    <source>
        <dbReference type="ARBA" id="ARBA00022691"/>
    </source>
</evidence>
<dbReference type="InterPro" id="IPR008471">
    <property type="entry name" value="MnmC-like_methylTransf"/>
</dbReference>
<evidence type="ECO:0000256" key="9">
    <source>
        <dbReference type="ARBA" id="ARBA00023268"/>
    </source>
</evidence>
<dbReference type="Gene3D" id="3.40.50.150">
    <property type="entry name" value="Vaccinia Virus protein VP39"/>
    <property type="match status" value="1"/>
</dbReference>
<dbReference type="InterPro" id="IPR029063">
    <property type="entry name" value="SAM-dependent_MTases_sf"/>
</dbReference>
<protein>
    <recommendedName>
        <fullName evidence="10">tRNA 5-methylaminomethyl-2-thiouridine biosynthesis bifunctional protein MnmC</fullName>
        <shortName evidence="10">tRNA mnm(5)s(2)U biosynthesis bifunctional protein</shortName>
    </recommendedName>
    <domain>
        <recommendedName>
            <fullName evidence="10">tRNA (mnm(5)s(2)U34)-methyltransferase</fullName>
            <ecNumber evidence="10">2.1.1.61</ecNumber>
        </recommendedName>
    </domain>
    <domain>
        <recommendedName>
            <fullName evidence="10">FAD-dependent cmnm(5)s(2)U34 oxidoreductase</fullName>
            <ecNumber evidence="10">1.5.-.-</ecNumber>
        </recommendedName>
    </domain>
</protein>
<dbReference type="HAMAP" id="MF_01102">
    <property type="entry name" value="MnmC"/>
    <property type="match status" value="1"/>
</dbReference>
<evidence type="ECO:0000256" key="6">
    <source>
        <dbReference type="ARBA" id="ARBA00022694"/>
    </source>
</evidence>
<keyword evidence="3 10" id="KW-0285">Flavoprotein</keyword>
<comment type="caution">
    <text evidence="13">The sequence shown here is derived from an EMBL/GenBank/DDBJ whole genome shotgun (WGS) entry which is preliminary data.</text>
</comment>
<evidence type="ECO:0000256" key="8">
    <source>
        <dbReference type="ARBA" id="ARBA00023002"/>
    </source>
</evidence>
<evidence type="ECO:0000256" key="7">
    <source>
        <dbReference type="ARBA" id="ARBA00022827"/>
    </source>
</evidence>
<evidence type="ECO:0000256" key="2">
    <source>
        <dbReference type="ARBA" id="ARBA00022603"/>
    </source>
</evidence>
<gene>
    <name evidence="10 13" type="primary">mnmC</name>
    <name evidence="13" type="ORF">MN202_12725</name>
</gene>
<keyword evidence="5 10" id="KW-0949">S-adenosyl-L-methionine</keyword>
<comment type="cofactor">
    <cofactor evidence="10">
        <name>FAD</name>
        <dbReference type="ChEBI" id="CHEBI:57692"/>
    </cofactor>
</comment>
<feature type="region of interest" description="FAD-dependent cmnm(5)s(2)U34 oxidoreductase" evidence="10">
    <location>
        <begin position="293"/>
        <end position="663"/>
    </location>
</feature>
<dbReference type="Proteomes" id="UP001375382">
    <property type="component" value="Unassembled WGS sequence"/>
</dbReference>
<accession>A0ABU8C8B8</accession>